<dbReference type="OrthoDB" id="9797895at2"/>
<evidence type="ECO:0000256" key="1">
    <source>
        <dbReference type="ARBA" id="ARBA00022723"/>
    </source>
</evidence>
<dbReference type="PANTHER" id="PTHR33542:SF3">
    <property type="entry name" value="SIROHYDROCHLORIN FERROCHELATASE, CHLOROPLASTIC"/>
    <property type="match status" value="1"/>
</dbReference>
<dbReference type="GO" id="GO:0046872">
    <property type="term" value="F:metal ion binding"/>
    <property type="evidence" value="ECO:0007669"/>
    <property type="project" value="UniProtKB-KW"/>
</dbReference>
<accession>C5T686</accession>
<dbReference type="EMBL" id="ACQT01000081">
    <property type="protein sequence ID" value="EER60002.1"/>
    <property type="molecule type" value="Genomic_DNA"/>
</dbReference>
<dbReference type="InterPro" id="IPR050963">
    <property type="entry name" value="Sirohydro_Cobaltochel/CbiX"/>
</dbReference>
<keyword evidence="2" id="KW-0456">Lyase</keyword>
<evidence type="ECO:0000313" key="3">
    <source>
        <dbReference type="EMBL" id="EER60002.1"/>
    </source>
</evidence>
<organism evidence="3 4">
    <name type="scientific">Acidovorax delafieldii 2AN</name>
    <dbReference type="NCBI Taxonomy" id="573060"/>
    <lineage>
        <taxon>Bacteria</taxon>
        <taxon>Pseudomonadati</taxon>
        <taxon>Pseudomonadota</taxon>
        <taxon>Betaproteobacteria</taxon>
        <taxon>Burkholderiales</taxon>
        <taxon>Comamonadaceae</taxon>
        <taxon>Acidovorax</taxon>
    </lineage>
</organism>
<evidence type="ECO:0000256" key="2">
    <source>
        <dbReference type="ARBA" id="ARBA00023239"/>
    </source>
</evidence>
<dbReference type="AlphaFoldDB" id="C5T686"/>
<dbReference type="Pfam" id="PF01903">
    <property type="entry name" value="CbiX"/>
    <property type="match status" value="1"/>
</dbReference>
<keyword evidence="4" id="KW-1185">Reference proteome</keyword>
<reference evidence="3 4" key="1">
    <citation type="submission" date="2009-05" db="EMBL/GenBank/DDBJ databases">
        <title>The draft genome of Acidovorax delafieldii 2AN.</title>
        <authorList>
            <consortium name="US DOE Joint Genome Institute (JGI-PGF)"/>
            <person name="Lucas S."/>
            <person name="Copeland A."/>
            <person name="Lapidus A."/>
            <person name="Glavina del Rio T."/>
            <person name="Tice H."/>
            <person name="Bruce D."/>
            <person name="Goodwin L."/>
            <person name="Pitluck S."/>
            <person name="Larimer F."/>
            <person name="Land M.L."/>
            <person name="Hauser L."/>
            <person name="Shelobolina E.S."/>
            <person name="Picardal F."/>
            <person name="Roden E."/>
            <person name="Emerson D."/>
        </authorList>
    </citation>
    <scope>NUCLEOTIDE SEQUENCE [LARGE SCALE GENOMIC DNA]</scope>
    <source>
        <strain evidence="3 4">2AN</strain>
    </source>
</reference>
<comment type="caution">
    <text evidence="3">The sequence shown here is derived from an EMBL/GenBank/DDBJ whole genome shotgun (WGS) entry which is preliminary data.</text>
</comment>
<proteinExistence type="predicted"/>
<keyword evidence="1" id="KW-0479">Metal-binding</keyword>
<dbReference type="Proteomes" id="UP000003856">
    <property type="component" value="Unassembled WGS sequence"/>
</dbReference>
<dbReference type="SUPFAM" id="SSF53800">
    <property type="entry name" value="Chelatase"/>
    <property type="match status" value="1"/>
</dbReference>
<protein>
    <submittedName>
        <fullName evidence="3">Cobalamin (Vitamin B12) biosynthesis CbiX protein</fullName>
    </submittedName>
</protein>
<dbReference type="PANTHER" id="PTHR33542">
    <property type="entry name" value="SIROHYDROCHLORIN FERROCHELATASE, CHLOROPLASTIC"/>
    <property type="match status" value="1"/>
</dbReference>
<dbReference type="Gene3D" id="3.40.50.1400">
    <property type="match status" value="1"/>
</dbReference>
<gene>
    <name evidence="3" type="ORF">AcdelDRAFT_2416</name>
</gene>
<sequence>MSINSSAIVLFSHGSRDPLWRAPIAAVAARISERHPDRHVRCAYLELCEPTLVQATDDLVQQGAAHVTVVPMFLGTGKHAREDLPVLIEELRTRYKDVQFTVQGAIGEDDRMTELMAKIACESPG</sequence>
<dbReference type="PATRIC" id="fig|573060.9.peg.2667"/>
<dbReference type="GO" id="GO:0016829">
    <property type="term" value="F:lyase activity"/>
    <property type="evidence" value="ECO:0007669"/>
    <property type="project" value="UniProtKB-KW"/>
</dbReference>
<dbReference type="RefSeq" id="WP_005796911.1">
    <property type="nucleotide sequence ID" value="NZ_ACQT01000081.1"/>
</dbReference>
<dbReference type="InterPro" id="IPR002762">
    <property type="entry name" value="CbiX-like"/>
</dbReference>
<name>C5T686_ACIDE</name>
<dbReference type="CDD" id="cd03416">
    <property type="entry name" value="CbiX_SirB_N"/>
    <property type="match status" value="1"/>
</dbReference>
<evidence type="ECO:0000313" key="4">
    <source>
        <dbReference type="Proteomes" id="UP000003856"/>
    </source>
</evidence>